<dbReference type="GO" id="GO:0008324">
    <property type="term" value="F:monoatomic cation transmembrane transporter activity"/>
    <property type="evidence" value="ECO:0007669"/>
    <property type="project" value="InterPro"/>
</dbReference>
<evidence type="ECO:0000256" key="5">
    <source>
        <dbReference type="ARBA" id="ARBA00023136"/>
    </source>
</evidence>
<dbReference type="KEGG" id="cmd:B841_02860"/>
<dbReference type="GO" id="GO:0016020">
    <property type="term" value="C:membrane"/>
    <property type="evidence" value="ECO:0007669"/>
    <property type="project" value="UniProtKB-SubCell"/>
</dbReference>
<dbReference type="Proteomes" id="UP000015388">
    <property type="component" value="Chromosome"/>
</dbReference>
<feature type="transmembrane region" description="Helical" evidence="6">
    <location>
        <begin position="57"/>
        <end position="77"/>
    </location>
</feature>
<organism evidence="8 9">
    <name type="scientific">Corynebacterium maris DSM 45190</name>
    <dbReference type="NCBI Taxonomy" id="1224163"/>
    <lineage>
        <taxon>Bacteria</taxon>
        <taxon>Bacillati</taxon>
        <taxon>Actinomycetota</taxon>
        <taxon>Actinomycetes</taxon>
        <taxon>Mycobacteriales</taxon>
        <taxon>Corynebacteriaceae</taxon>
        <taxon>Corynebacterium</taxon>
    </lineage>
</organism>
<dbReference type="Pfam" id="PF01545">
    <property type="entry name" value="Cation_efflux"/>
    <property type="match status" value="1"/>
</dbReference>
<sequence>MASEAAHHEIPKNVPDDVRETMRKAIRVEWMSIGYLIVAVALIYLTAGQSQAMRVAWIEDSLALLPPIAFLIAVRMIRMPRTMKYPYGYHRSVDIGQLVAAVALLAMGSFLLIESALGLIEGERTPIGLTVLFGQEIWAGWPMIIVVSVFGVPPAVLARYKLRYAKILHNKALYADADMSKADWMTSVATAVGVLGVGVGLWWADPAAAILVALSIVSDGVANLRSTISGLADTRTRTYDDKEPHPLNERTIHRALEFSWVAEAAVRMRDEGQVFHIELFVVPEPGDDPTAEQLAELTAAISDLDWKAYDVVVALVPEIPTRQVPAKVGTLGE</sequence>
<accession>S5T0I8</accession>
<evidence type="ECO:0000259" key="7">
    <source>
        <dbReference type="Pfam" id="PF01545"/>
    </source>
</evidence>
<dbReference type="OrthoDB" id="9806522at2"/>
<dbReference type="Gene3D" id="1.20.1510.10">
    <property type="entry name" value="Cation efflux protein transmembrane domain"/>
    <property type="match status" value="1"/>
</dbReference>
<dbReference type="RefSeq" id="WP_020933988.1">
    <property type="nucleotide sequence ID" value="NC_021915.1"/>
</dbReference>
<evidence type="ECO:0000256" key="1">
    <source>
        <dbReference type="ARBA" id="ARBA00004141"/>
    </source>
</evidence>
<dbReference type="PATRIC" id="fig|1224163.3.peg.574"/>
<dbReference type="EMBL" id="CP003924">
    <property type="protein sequence ID" value="AGS34055.1"/>
    <property type="molecule type" value="Genomic_DNA"/>
</dbReference>
<dbReference type="InterPro" id="IPR027469">
    <property type="entry name" value="Cation_efflux_TMD_sf"/>
</dbReference>
<protein>
    <recommendedName>
        <fullName evidence="7">Cation efflux protein transmembrane domain-containing protein</fullName>
    </recommendedName>
</protein>
<evidence type="ECO:0000256" key="6">
    <source>
        <dbReference type="SAM" id="Phobius"/>
    </source>
</evidence>
<dbReference type="PANTHER" id="PTHR43840:SF15">
    <property type="entry name" value="MITOCHONDRIAL METAL TRANSPORTER 1-RELATED"/>
    <property type="match status" value="1"/>
</dbReference>
<dbReference type="STRING" id="1224163.B841_02860"/>
<dbReference type="HOGENOM" id="CLU_899302_0_0_11"/>
<dbReference type="InterPro" id="IPR050291">
    <property type="entry name" value="CDF_Transporter"/>
</dbReference>
<keyword evidence="2" id="KW-0813">Transport</keyword>
<comment type="subcellular location">
    <subcellularLocation>
        <location evidence="1">Membrane</location>
        <topology evidence="1">Multi-pass membrane protein</topology>
    </subcellularLocation>
</comment>
<feature type="transmembrane region" description="Helical" evidence="6">
    <location>
        <begin position="140"/>
        <end position="162"/>
    </location>
</feature>
<dbReference type="SUPFAM" id="SSF161111">
    <property type="entry name" value="Cation efflux protein transmembrane domain-like"/>
    <property type="match status" value="1"/>
</dbReference>
<keyword evidence="9" id="KW-1185">Reference proteome</keyword>
<evidence type="ECO:0000256" key="4">
    <source>
        <dbReference type="ARBA" id="ARBA00022989"/>
    </source>
</evidence>
<keyword evidence="4 6" id="KW-1133">Transmembrane helix</keyword>
<feature type="transmembrane region" description="Helical" evidence="6">
    <location>
        <begin position="182"/>
        <end position="203"/>
    </location>
</feature>
<feature type="transmembrane region" description="Helical" evidence="6">
    <location>
        <begin position="28"/>
        <end position="45"/>
    </location>
</feature>
<dbReference type="PANTHER" id="PTHR43840">
    <property type="entry name" value="MITOCHONDRIAL METAL TRANSPORTER 1-RELATED"/>
    <property type="match status" value="1"/>
</dbReference>
<evidence type="ECO:0000256" key="2">
    <source>
        <dbReference type="ARBA" id="ARBA00022448"/>
    </source>
</evidence>
<proteinExistence type="predicted"/>
<evidence type="ECO:0000313" key="9">
    <source>
        <dbReference type="Proteomes" id="UP000015388"/>
    </source>
</evidence>
<evidence type="ECO:0000313" key="8">
    <source>
        <dbReference type="EMBL" id="AGS34055.1"/>
    </source>
</evidence>
<dbReference type="AlphaFoldDB" id="S5T0I8"/>
<reference evidence="8 9" key="1">
    <citation type="submission" date="2012-11" db="EMBL/GenBank/DDBJ databases">
        <title>The complete genome sequence of Corynebacterium maris Coryn-1 (=DSM 45190).</title>
        <authorList>
            <person name="Schaffert L."/>
            <person name="Albersmeier A."/>
            <person name="Kalinowski J."/>
            <person name="Ruckert C."/>
        </authorList>
    </citation>
    <scope>NUCLEOTIDE SEQUENCE [LARGE SCALE GENOMIC DNA]</scope>
    <source>
        <strain evidence="9">Coryn-1</strain>
    </source>
</reference>
<feature type="domain" description="Cation efflux protein transmembrane" evidence="7">
    <location>
        <begin position="31"/>
        <end position="231"/>
    </location>
</feature>
<keyword evidence="5 6" id="KW-0472">Membrane</keyword>
<name>S5T0I8_9CORY</name>
<dbReference type="eggNOG" id="COG0053">
    <property type="taxonomic scope" value="Bacteria"/>
</dbReference>
<evidence type="ECO:0000256" key="3">
    <source>
        <dbReference type="ARBA" id="ARBA00022692"/>
    </source>
</evidence>
<gene>
    <name evidence="8" type="ORF">B841_02860</name>
</gene>
<keyword evidence="3 6" id="KW-0812">Transmembrane</keyword>
<dbReference type="InterPro" id="IPR058533">
    <property type="entry name" value="Cation_efflux_TM"/>
</dbReference>
<feature type="transmembrane region" description="Helical" evidence="6">
    <location>
        <begin position="98"/>
        <end position="120"/>
    </location>
</feature>